<dbReference type="AlphaFoldDB" id="Q0MQ67"/>
<sequence length="150" mass="17417">MFRRFTSFLCIIFFLCVHSRGDNVLTKFHLNGTLSCITNAGFRVPFVVWTLGIWEEDAISDDHLGDVYHFILTDAGAFYKTVVQDDGDGLGEPFYELFYKITHNCNIRGEKRESKVCLKKFHVENGDYYHLRNINLFTLAQDEVKCNVFN</sequence>
<dbReference type="EMBL" id="BX284604">
    <property type="protein sequence ID" value="CCD68518.1"/>
    <property type="molecule type" value="Genomic_DNA"/>
</dbReference>
<dbReference type="AGR" id="WB:WBGene00044953"/>
<proteinExistence type="predicted"/>
<dbReference type="Proteomes" id="UP000001940">
    <property type="component" value="Chromosome IV"/>
</dbReference>
<dbReference type="PhylomeDB" id="Q0MQ67"/>
<protein>
    <submittedName>
        <fullName evidence="2">TransThyretin-Related family domain</fullName>
    </submittedName>
</protein>
<dbReference type="GeneID" id="4926939"/>
<gene>
    <name evidence="2" type="ORF">CELE_D2096.13</name>
    <name evidence="2 4" type="ORF">D2096.13</name>
</gene>
<dbReference type="PaxDb" id="6239-D2096.13"/>
<dbReference type="FunCoup" id="Q0MQ67">
    <property type="interactions" value="268"/>
</dbReference>
<dbReference type="RefSeq" id="NP_001076671.1">
    <property type="nucleotide sequence ID" value="NM_001083202.2"/>
</dbReference>
<evidence type="ECO:0000256" key="1">
    <source>
        <dbReference type="SAM" id="SignalP"/>
    </source>
</evidence>
<keyword evidence="1" id="KW-0732">Signal</keyword>
<dbReference type="PeptideAtlas" id="Q0MQ67"/>
<dbReference type="UCSC" id="D2096.13">
    <property type="organism name" value="c. elegans"/>
</dbReference>
<keyword evidence="3" id="KW-1185">Reference proteome</keyword>
<dbReference type="KEGG" id="cel:CELE_D2096.13"/>
<organism evidence="2 3">
    <name type="scientific">Caenorhabditis elegans</name>
    <dbReference type="NCBI Taxonomy" id="6239"/>
    <lineage>
        <taxon>Eukaryota</taxon>
        <taxon>Metazoa</taxon>
        <taxon>Ecdysozoa</taxon>
        <taxon>Nematoda</taxon>
        <taxon>Chromadorea</taxon>
        <taxon>Rhabditida</taxon>
        <taxon>Rhabditina</taxon>
        <taxon>Rhabditomorpha</taxon>
        <taxon>Rhabditoidea</taxon>
        <taxon>Rhabditidae</taxon>
        <taxon>Peloderinae</taxon>
        <taxon>Caenorhabditis</taxon>
    </lineage>
</organism>
<dbReference type="WormBase" id="D2096.13">
    <property type="protein sequence ID" value="CE40382"/>
    <property type="gene ID" value="WBGene00044953"/>
</dbReference>
<dbReference type="CTD" id="4926939"/>
<feature type="signal peptide" evidence="1">
    <location>
        <begin position="1"/>
        <end position="21"/>
    </location>
</feature>
<accession>Q0MQ67</accession>
<evidence type="ECO:0000313" key="4">
    <source>
        <dbReference type="WormBase" id="D2096.13"/>
    </source>
</evidence>
<dbReference type="InParanoid" id="Q0MQ67"/>
<reference evidence="2 3" key="1">
    <citation type="journal article" date="1998" name="Science">
        <title>Genome sequence of the nematode C. elegans: a platform for investigating biology.</title>
        <authorList>
            <consortium name="The C. elegans sequencing consortium"/>
            <person name="Sulson J.E."/>
            <person name="Waterston R."/>
        </authorList>
    </citation>
    <scope>NUCLEOTIDE SEQUENCE [LARGE SCALE GENOMIC DNA]</scope>
    <source>
        <strain evidence="2 3">Bristol N2</strain>
    </source>
</reference>
<evidence type="ECO:0000313" key="3">
    <source>
        <dbReference type="Proteomes" id="UP000001940"/>
    </source>
</evidence>
<dbReference type="PANTHER" id="PTHR21479">
    <property type="match status" value="1"/>
</dbReference>
<name>Q0MQ67_CAEEL</name>
<dbReference type="OrthoDB" id="5789176at2759"/>
<dbReference type="PANTHER" id="PTHR21479:SF25">
    <property type="entry name" value="APYRASE-RELATED"/>
    <property type="match status" value="1"/>
</dbReference>
<evidence type="ECO:0000313" key="2">
    <source>
        <dbReference type="EMBL" id="CCD68518.1"/>
    </source>
</evidence>
<feature type="chain" id="PRO_5004175128" evidence="1">
    <location>
        <begin position="22"/>
        <end position="150"/>
    </location>
</feature>
<dbReference type="HOGENOM" id="CLU_134609_1_0_1"/>
<dbReference type="Bgee" id="WBGene00044953">
    <property type="expression patterns" value="Expressed in adult organism"/>
</dbReference>